<keyword evidence="5" id="KW-1185">Reference proteome</keyword>
<evidence type="ECO:0000313" key="5">
    <source>
        <dbReference type="Proteomes" id="UP000276776"/>
    </source>
</evidence>
<dbReference type="OMA" id="QPCASIL"/>
<dbReference type="GO" id="GO:0004672">
    <property type="term" value="F:protein kinase activity"/>
    <property type="evidence" value="ECO:0007669"/>
    <property type="project" value="InterPro"/>
</dbReference>
<proteinExistence type="predicted"/>
<evidence type="ECO:0000313" key="4">
    <source>
        <dbReference type="EMBL" id="VDM99542.1"/>
    </source>
</evidence>
<dbReference type="PROSITE" id="PS50011">
    <property type="entry name" value="PROTEIN_KINASE_DOM"/>
    <property type="match status" value="1"/>
</dbReference>
<keyword evidence="1" id="KW-0547">Nucleotide-binding</keyword>
<evidence type="ECO:0000313" key="6">
    <source>
        <dbReference type="WBParaSite" id="TCLT_0000319101-mRNA-1"/>
    </source>
</evidence>
<name>A0A0N5CSI9_THECL</name>
<keyword evidence="2" id="KW-0067">ATP-binding</keyword>
<dbReference type="Pfam" id="PF07714">
    <property type="entry name" value="PK_Tyr_Ser-Thr"/>
    <property type="match status" value="1"/>
</dbReference>
<feature type="domain" description="Protein kinase" evidence="3">
    <location>
        <begin position="1"/>
        <end position="84"/>
    </location>
</feature>
<reference evidence="6" key="1">
    <citation type="submission" date="2017-02" db="UniProtKB">
        <authorList>
            <consortium name="WormBaseParasite"/>
        </authorList>
    </citation>
    <scope>IDENTIFICATION</scope>
</reference>
<accession>A0A0N5CSI9</accession>
<evidence type="ECO:0000256" key="2">
    <source>
        <dbReference type="ARBA" id="ARBA00022840"/>
    </source>
</evidence>
<reference evidence="4 5" key="2">
    <citation type="submission" date="2018-11" db="EMBL/GenBank/DDBJ databases">
        <authorList>
            <consortium name="Pathogen Informatics"/>
        </authorList>
    </citation>
    <scope>NUCLEOTIDE SEQUENCE [LARGE SCALE GENOMIC DNA]</scope>
</reference>
<sequence length="84" mass="9911">MLIVPIKWLAPETMQNRIYSIKSDVWSYGIMVWEIYSEGCEPYPSLSNVQTRAKIIVQDYRMDMPQVFCIHNDLQPCASILDYY</sequence>
<dbReference type="PANTHER" id="PTHR24418">
    <property type="entry name" value="TYROSINE-PROTEIN KINASE"/>
    <property type="match status" value="1"/>
</dbReference>
<organism evidence="6">
    <name type="scientific">Thelazia callipaeda</name>
    <name type="common">Oriental eyeworm</name>
    <name type="synonym">Parasitic nematode</name>
    <dbReference type="NCBI Taxonomy" id="103827"/>
    <lineage>
        <taxon>Eukaryota</taxon>
        <taxon>Metazoa</taxon>
        <taxon>Ecdysozoa</taxon>
        <taxon>Nematoda</taxon>
        <taxon>Chromadorea</taxon>
        <taxon>Rhabditida</taxon>
        <taxon>Spirurina</taxon>
        <taxon>Spiruromorpha</taxon>
        <taxon>Thelazioidea</taxon>
        <taxon>Thelaziidae</taxon>
        <taxon>Thelazia</taxon>
    </lineage>
</organism>
<dbReference type="WBParaSite" id="TCLT_0000319101-mRNA-1">
    <property type="protein sequence ID" value="TCLT_0000319101-mRNA-1"/>
    <property type="gene ID" value="TCLT_0000319101"/>
</dbReference>
<dbReference type="SUPFAM" id="SSF56112">
    <property type="entry name" value="Protein kinase-like (PK-like)"/>
    <property type="match status" value="1"/>
</dbReference>
<evidence type="ECO:0000259" key="3">
    <source>
        <dbReference type="PROSITE" id="PS50011"/>
    </source>
</evidence>
<dbReference type="STRING" id="103827.A0A0N5CSI9"/>
<dbReference type="InterPro" id="IPR001245">
    <property type="entry name" value="Ser-Thr/Tyr_kinase_cat_dom"/>
</dbReference>
<dbReference type="PRINTS" id="PR00109">
    <property type="entry name" value="TYRKINASE"/>
</dbReference>
<dbReference type="Gene3D" id="1.10.510.10">
    <property type="entry name" value="Transferase(Phosphotransferase) domain 1"/>
    <property type="match status" value="1"/>
</dbReference>
<dbReference type="EMBL" id="UYYF01001106">
    <property type="protein sequence ID" value="VDM99542.1"/>
    <property type="molecule type" value="Genomic_DNA"/>
</dbReference>
<protein>
    <submittedName>
        <fullName evidence="6">Protein kinase domain-containing protein</fullName>
    </submittedName>
</protein>
<dbReference type="InterPro" id="IPR000719">
    <property type="entry name" value="Prot_kinase_dom"/>
</dbReference>
<dbReference type="InterPro" id="IPR011009">
    <property type="entry name" value="Kinase-like_dom_sf"/>
</dbReference>
<dbReference type="OrthoDB" id="535945at2759"/>
<dbReference type="Proteomes" id="UP000276776">
    <property type="component" value="Unassembled WGS sequence"/>
</dbReference>
<dbReference type="GO" id="GO:0005524">
    <property type="term" value="F:ATP binding"/>
    <property type="evidence" value="ECO:0007669"/>
    <property type="project" value="UniProtKB-KW"/>
</dbReference>
<dbReference type="InterPro" id="IPR050198">
    <property type="entry name" value="Non-receptor_tyrosine_kinases"/>
</dbReference>
<dbReference type="AlphaFoldDB" id="A0A0N5CSI9"/>
<evidence type="ECO:0000256" key="1">
    <source>
        <dbReference type="ARBA" id="ARBA00022741"/>
    </source>
</evidence>
<gene>
    <name evidence="4" type="ORF">TCLT_LOCUS3192</name>
</gene>